<evidence type="ECO:0000256" key="1">
    <source>
        <dbReference type="SAM" id="MobiDB-lite"/>
    </source>
</evidence>
<evidence type="ECO:0000313" key="3">
    <source>
        <dbReference type="Proteomes" id="UP000694044"/>
    </source>
</evidence>
<gene>
    <name evidence="2" type="ORF">PHYPSEUDO_012797</name>
</gene>
<accession>A0A8T1V9G8</accession>
<dbReference type="OrthoDB" id="90566at2759"/>
<evidence type="ECO:0000313" key="2">
    <source>
        <dbReference type="EMBL" id="KAG7376739.1"/>
    </source>
</evidence>
<feature type="region of interest" description="Disordered" evidence="1">
    <location>
        <begin position="31"/>
        <end position="50"/>
    </location>
</feature>
<evidence type="ECO:0008006" key="4">
    <source>
        <dbReference type="Google" id="ProtNLM"/>
    </source>
</evidence>
<reference evidence="2" key="1">
    <citation type="submission" date="2021-02" db="EMBL/GenBank/DDBJ databases">
        <authorList>
            <person name="Palmer J.M."/>
        </authorList>
    </citation>
    <scope>NUCLEOTIDE SEQUENCE</scope>
    <source>
        <strain evidence="2">SCRP734</strain>
    </source>
</reference>
<feature type="compositionally biased region" description="Basic residues" evidence="1">
    <location>
        <begin position="37"/>
        <end position="49"/>
    </location>
</feature>
<name>A0A8T1V9G8_9STRA</name>
<keyword evidence="3" id="KW-1185">Reference proteome</keyword>
<dbReference type="AlphaFoldDB" id="A0A8T1V9G8"/>
<comment type="caution">
    <text evidence="2">The sequence shown here is derived from an EMBL/GenBank/DDBJ whole genome shotgun (WGS) entry which is preliminary data.</text>
</comment>
<protein>
    <recommendedName>
        <fullName evidence="4">BZIP domain-containing protein</fullName>
    </recommendedName>
</protein>
<sequence length="120" mass="14383">MRRCRRQVCEWSDESNAQQILRYQSLLARQSASETRKSKHRTVQRRFMQRKKEQIHRVKEQVEKECELLQAASVKQQLKTENDALKEEIGKCKPLPYPSQEQVELLLSDQQKLIRENYVL</sequence>
<dbReference type="Proteomes" id="UP000694044">
    <property type="component" value="Unassembled WGS sequence"/>
</dbReference>
<organism evidence="2 3">
    <name type="scientific">Phytophthora pseudosyringae</name>
    <dbReference type="NCBI Taxonomy" id="221518"/>
    <lineage>
        <taxon>Eukaryota</taxon>
        <taxon>Sar</taxon>
        <taxon>Stramenopiles</taxon>
        <taxon>Oomycota</taxon>
        <taxon>Peronosporomycetes</taxon>
        <taxon>Peronosporales</taxon>
        <taxon>Peronosporaceae</taxon>
        <taxon>Phytophthora</taxon>
    </lineage>
</organism>
<proteinExistence type="predicted"/>
<dbReference type="EMBL" id="JAGDFM010000629">
    <property type="protein sequence ID" value="KAG7376739.1"/>
    <property type="molecule type" value="Genomic_DNA"/>
</dbReference>